<protein>
    <recommendedName>
        <fullName evidence="4">O-methyltransferase C-terminal domain-containing protein</fullName>
    </recommendedName>
</protein>
<evidence type="ECO:0000313" key="5">
    <source>
        <dbReference type="EMBL" id="KAK7295465.1"/>
    </source>
</evidence>
<comment type="caution">
    <text evidence="5">The sequence shown here is derived from an EMBL/GenBank/DDBJ whole genome shotgun (WGS) entry which is preliminary data.</text>
</comment>
<evidence type="ECO:0000256" key="3">
    <source>
        <dbReference type="ARBA" id="ARBA00022691"/>
    </source>
</evidence>
<dbReference type="InterPro" id="IPR016461">
    <property type="entry name" value="COMT-like"/>
</dbReference>
<dbReference type="FunFam" id="3.40.50.150:FF:000057">
    <property type="entry name" value="O-methyltransferase ZRP4"/>
    <property type="match status" value="1"/>
</dbReference>
<feature type="domain" description="O-methyltransferase C-terminal" evidence="4">
    <location>
        <begin position="9"/>
        <end position="167"/>
    </location>
</feature>
<keyword evidence="1" id="KW-0489">Methyltransferase</keyword>
<gene>
    <name evidence="5" type="ORF">RJT34_18374</name>
</gene>
<name>A0AAN9JAP3_CLITE</name>
<reference evidence="5 6" key="1">
    <citation type="submission" date="2024-01" db="EMBL/GenBank/DDBJ databases">
        <title>The genomes of 5 underutilized Papilionoideae crops provide insights into root nodulation and disease resistance.</title>
        <authorList>
            <person name="Yuan L."/>
        </authorList>
    </citation>
    <scope>NUCLEOTIDE SEQUENCE [LARGE SCALE GENOMIC DNA]</scope>
    <source>
        <strain evidence="5">LY-2023</strain>
        <tissue evidence="5">Leaf</tissue>
    </source>
</reference>
<dbReference type="SUPFAM" id="SSF53335">
    <property type="entry name" value="S-adenosyl-L-methionine-dependent methyltransferases"/>
    <property type="match status" value="1"/>
</dbReference>
<accession>A0AAN9JAP3</accession>
<dbReference type="PANTHER" id="PTHR11746">
    <property type="entry name" value="O-METHYLTRANSFERASE"/>
    <property type="match status" value="1"/>
</dbReference>
<keyword evidence="3" id="KW-0949">S-adenosyl-L-methionine</keyword>
<dbReference type="Pfam" id="PF00891">
    <property type="entry name" value="Methyltransf_2"/>
    <property type="match status" value="1"/>
</dbReference>
<evidence type="ECO:0000256" key="1">
    <source>
        <dbReference type="ARBA" id="ARBA00022603"/>
    </source>
</evidence>
<sequence length="185" mass="20639">MASDSQMVNLALRDCNLVFEGLESIVDVGGGTGATAKIISDAFPHLKFIVFDRPQVVGNLPGTNTLTYVGGDMFKSIPEADAVILKWILHNWTDKDCIKILENCKEAISSNGKRGKVILIDIVINEKQDEHEFTNLKQLMNVNMACVNGKERSEEEWKKLFMEAGFKDYKITNLTGLLSLVEIYP</sequence>
<organism evidence="5 6">
    <name type="scientific">Clitoria ternatea</name>
    <name type="common">Butterfly pea</name>
    <dbReference type="NCBI Taxonomy" id="43366"/>
    <lineage>
        <taxon>Eukaryota</taxon>
        <taxon>Viridiplantae</taxon>
        <taxon>Streptophyta</taxon>
        <taxon>Embryophyta</taxon>
        <taxon>Tracheophyta</taxon>
        <taxon>Spermatophyta</taxon>
        <taxon>Magnoliopsida</taxon>
        <taxon>eudicotyledons</taxon>
        <taxon>Gunneridae</taxon>
        <taxon>Pentapetalae</taxon>
        <taxon>rosids</taxon>
        <taxon>fabids</taxon>
        <taxon>Fabales</taxon>
        <taxon>Fabaceae</taxon>
        <taxon>Papilionoideae</taxon>
        <taxon>50 kb inversion clade</taxon>
        <taxon>NPAAA clade</taxon>
        <taxon>indigoferoid/millettioid clade</taxon>
        <taxon>Phaseoleae</taxon>
        <taxon>Clitoria</taxon>
    </lineage>
</organism>
<keyword evidence="2" id="KW-0808">Transferase</keyword>
<evidence type="ECO:0000259" key="4">
    <source>
        <dbReference type="Pfam" id="PF00891"/>
    </source>
</evidence>
<evidence type="ECO:0000256" key="2">
    <source>
        <dbReference type="ARBA" id="ARBA00022679"/>
    </source>
</evidence>
<evidence type="ECO:0000313" key="6">
    <source>
        <dbReference type="Proteomes" id="UP001359559"/>
    </source>
</evidence>
<dbReference type="Gene3D" id="3.40.50.150">
    <property type="entry name" value="Vaccinia Virus protein VP39"/>
    <property type="match status" value="1"/>
</dbReference>
<dbReference type="GO" id="GO:0032259">
    <property type="term" value="P:methylation"/>
    <property type="evidence" value="ECO:0007669"/>
    <property type="project" value="UniProtKB-KW"/>
</dbReference>
<keyword evidence="6" id="KW-1185">Reference proteome</keyword>
<dbReference type="InterPro" id="IPR029063">
    <property type="entry name" value="SAM-dependent_MTases_sf"/>
</dbReference>
<dbReference type="GO" id="GO:0008171">
    <property type="term" value="F:O-methyltransferase activity"/>
    <property type="evidence" value="ECO:0007669"/>
    <property type="project" value="InterPro"/>
</dbReference>
<dbReference type="AlphaFoldDB" id="A0AAN9JAP3"/>
<dbReference type="EMBL" id="JAYKXN010000004">
    <property type="protein sequence ID" value="KAK7295465.1"/>
    <property type="molecule type" value="Genomic_DNA"/>
</dbReference>
<dbReference type="Proteomes" id="UP001359559">
    <property type="component" value="Unassembled WGS sequence"/>
</dbReference>
<dbReference type="InterPro" id="IPR001077">
    <property type="entry name" value="COMT_C"/>
</dbReference>
<dbReference type="PROSITE" id="PS51683">
    <property type="entry name" value="SAM_OMT_II"/>
    <property type="match status" value="1"/>
</dbReference>
<proteinExistence type="predicted"/>